<evidence type="ECO:0000313" key="6">
    <source>
        <dbReference type="Proteomes" id="UP000232323"/>
    </source>
</evidence>
<comment type="similarity">
    <text evidence="2">Belongs to the PAF1 family.</text>
</comment>
<evidence type="ECO:0000256" key="2">
    <source>
        <dbReference type="ARBA" id="ARBA00007560"/>
    </source>
</evidence>
<dbReference type="GO" id="GO:0006368">
    <property type="term" value="P:transcription elongation by RNA polymerase II"/>
    <property type="evidence" value="ECO:0007669"/>
    <property type="project" value="InterPro"/>
</dbReference>
<evidence type="ECO:0000256" key="3">
    <source>
        <dbReference type="ARBA" id="ARBA00023242"/>
    </source>
</evidence>
<dbReference type="GO" id="GO:0000993">
    <property type="term" value="F:RNA polymerase II complex binding"/>
    <property type="evidence" value="ECO:0007669"/>
    <property type="project" value="TreeGrafter"/>
</dbReference>
<dbReference type="STRING" id="1157962.A0A250X8T9"/>
<feature type="region of interest" description="Disordered" evidence="4">
    <location>
        <begin position="482"/>
        <end position="527"/>
    </location>
</feature>
<dbReference type="Proteomes" id="UP000232323">
    <property type="component" value="Unassembled WGS sequence"/>
</dbReference>
<dbReference type="GO" id="GO:0016593">
    <property type="term" value="C:Cdc73/Paf1 complex"/>
    <property type="evidence" value="ECO:0007669"/>
    <property type="project" value="InterPro"/>
</dbReference>
<dbReference type="GO" id="GO:0003682">
    <property type="term" value="F:chromatin binding"/>
    <property type="evidence" value="ECO:0007669"/>
    <property type="project" value="TreeGrafter"/>
</dbReference>
<accession>A0A250X8T9</accession>
<feature type="compositionally biased region" description="Basic and acidic residues" evidence="4">
    <location>
        <begin position="271"/>
        <end position="287"/>
    </location>
</feature>
<feature type="compositionally biased region" description="Basic residues" evidence="4">
    <location>
        <begin position="62"/>
        <end position="75"/>
    </location>
</feature>
<feature type="region of interest" description="Disordered" evidence="4">
    <location>
        <begin position="1"/>
        <end position="115"/>
    </location>
</feature>
<comment type="caution">
    <text evidence="5">The sequence shown here is derived from an EMBL/GenBank/DDBJ whole genome shotgun (WGS) entry which is preliminary data.</text>
</comment>
<reference evidence="5 6" key="1">
    <citation type="submission" date="2017-08" db="EMBL/GenBank/DDBJ databases">
        <title>Acidophilic green algal genome provides insights into adaptation to an acidic environment.</title>
        <authorList>
            <person name="Hirooka S."/>
            <person name="Hirose Y."/>
            <person name="Kanesaki Y."/>
            <person name="Higuchi S."/>
            <person name="Fujiwara T."/>
            <person name="Onuma R."/>
            <person name="Era A."/>
            <person name="Ohbayashi R."/>
            <person name="Uzuka A."/>
            <person name="Nozaki H."/>
            <person name="Yoshikawa H."/>
            <person name="Miyagishima S.Y."/>
        </authorList>
    </citation>
    <scope>NUCLEOTIDE SEQUENCE [LARGE SCALE GENOMIC DNA]</scope>
    <source>
        <strain evidence="5 6">NIES-2499</strain>
    </source>
</reference>
<keyword evidence="3" id="KW-0539">Nucleus</keyword>
<proteinExistence type="inferred from homology"/>
<dbReference type="EMBL" id="BEGY01000043">
    <property type="protein sequence ID" value="GAX79498.1"/>
    <property type="molecule type" value="Genomic_DNA"/>
</dbReference>
<dbReference type="InterPro" id="IPR007133">
    <property type="entry name" value="RNA_pol_II-assoc_Paf1"/>
</dbReference>
<evidence type="ECO:0000256" key="1">
    <source>
        <dbReference type="ARBA" id="ARBA00004123"/>
    </source>
</evidence>
<feature type="region of interest" description="Disordered" evidence="4">
    <location>
        <begin position="271"/>
        <end position="300"/>
    </location>
</feature>
<feature type="compositionally biased region" description="Basic and acidic residues" evidence="4">
    <location>
        <begin position="87"/>
        <end position="112"/>
    </location>
</feature>
<dbReference type="AlphaFoldDB" id="A0A250X8T9"/>
<evidence type="ECO:0000313" key="5">
    <source>
        <dbReference type="EMBL" id="GAX79498.1"/>
    </source>
</evidence>
<name>A0A250X8T9_9CHLO</name>
<comment type="subcellular location">
    <subcellularLocation>
        <location evidence="1">Nucleus</location>
    </subcellularLocation>
</comment>
<sequence length="527" mass="59084">MAATVADFQRMDTAPPPPPPPPPPPIPAPPLSAINFCSPAPNAMKPGGSKDHSAPSFQTRPLRTRPPSHSHHHSQHSQPKIEHRHKYKEEEARRHREKGGGEVSKSEKERRHAAPPMTTIVAPVPSSATHLDQRLRRDTPFLANLRFKNDLPEIPCDPKLLVHEADPAALSSYSLTTLERRPKRDLAVPYDLGIPINLLTMDRYCVDAGEQLPLDPEDLALLGGVEDLKLSALNMGALSGAAIVPRARPRALVNGEVSWLMRTTYISQDSDSVRKPGYNEKKAKGMREASANMKSGTDDETSMREAQIHAIEDTFEAARQPPVHQTKPHLTPVEVLPVLPDFLCWANKYVHARFDNDPVEEVEALSRLPPNTRHKIAARSMLKGFSVDNSAQQQQQDGRPQDRYMALVVPESIPEDVEEESRKEVEPQQLEGDYSWSKEYAYEPILRHQELDNRQDYIVRFRDGAAAYCEFYSRLELKKRPETREAAQPARPAKVCITLRDPTPNEEAERTKKMRKLQSGGSKGDGI</sequence>
<dbReference type="Pfam" id="PF03985">
    <property type="entry name" value="Paf1"/>
    <property type="match status" value="1"/>
</dbReference>
<dbReference type="PANTHER" id="PTHR23188">
    <property type="entry name" value="RNA POLYMERASE II-ASSOCIATED FACTOR 1 HOMOLOG"/>
    <property type="match status" value="1"/>
</dbReference>
<protein>
    <submittedName>
        <fullName evidence="5">Uncharacterized protein</fullName>
    </submittedName>
</protein>
<keyword evidence="6" id="KW-1185">Reference proteome</keyword>
<dbReference type="PANTHER" id="PTHR23188:SF12">
    <property type="entry name" value="RNA POLYMERASE II-ASSOCIATED FACTOR 1 HOMOLOG"/>
    <property type="match status" value="1"/>
</dbReference>
<gene>
    <name evidence="5" type="ORF">CEUSTIGMA_g6939.t1</name>
</gene>
<organism evidence="5 6">
    <name type="scientific">Chlamydomonas eustigma</name>
    <dbReference type="NCBI Taxonomy" id="1157962"/>
    <lineage>
        <taxon>Eukaryota</taxon>
        <taxon>Viridiplantae</taxon>
        <taxon>Chlorophyta</taxon>
        <taxon>core chlorophytes</taxon>
        <taxon>Chlorophyceae</taxon>
        <taxon>CS clade</taxon>
        <taxon>Chlamydomonadales</taxon>
        <taxon>Chlamydomonadaceae</taxon>
        <taxon>Chlamydomonas</taxon>
    </lineage>
</organism>
<feature type="compositionally biased region" description="Pro residues" evidence="4">
    <location>
        <begin position="14"/>
        <end position="30"/>
    </location>
</feature>
<dbReference type="OrthoDB" id="10260285at2759"/>
<evidence type="ECO:0000256" key="4">
    <source>
        <dbReference type="SAM" id="MobiDB-lite"/>
    </source>
</evidence>